<sequence length="266" mass="29642">MFRPKCPITPRPGLYAAALAALLAGATVQAARVSIISSPGIIDEEGRGFFPELAQILYGDEIDVHASMFPPSRAIWVFEGRKADVLFAMPVCRMEGASYLRFGLHDYELFVGRVGQPLPKPGDNLAGKTIAVVGGLAHPLRKRQPDWKWYETRDYQQALRMLAAGRVDYVYGFAFLMDQVMTDLKLNSQLRYDLGRPFDQVIPALAVHNDAAGLAEAKRLEVRFRAMVSDGSYLRLMRSYGYPMWYYQDGLNGRIGVTLASDCPAE</sequence>
<organism evidence="2 3">
    <name type="scientific">Andreprevotia lacus DSM 23236</name>
    <dbReference type="NCBI Taxonomy" id="1121001"/>
    <lineage>
        <taxon>Bacteria</taxon>
        <taxon>Pseudomonadati</taxon>
        <taxon>Pseudomonadota</taxon>
        <taxon>Betaproteobacteria</taxon>
        <taxon>Neisseriales</taxon>
        <taxon>Chitinibacteraceae</taxon>
        <taxon>Andreprevotia</taxon>
    </lineage>
</organism>
<evidence type="ECO:0000256" key="1">
    <source>
        <dbReference type="SAM" id="SignalP"/>
    </source>
</evidence>
<dbReference type="Gene3D" id="3.40.190.10">
    <property type="entry name" value="Periplasmic binding protein-like II"/>
    <property type="match status" value="2"/>
</dbReference>
<keyword evidence="3" id="KW-1185">Reference proteome</keyword>
<feature type="chain" id="PRO_5012845528" description="ABC-type amino acid transport substrate-binding protein" evidence="1">
    <location>
        <begin position="31"/>
        <end position="266"/>
    </location>
</feature>
<gene>
    <name evidence="2" type="ORF">SAMN02745857_03835</name>
</gene>
<dbReference type="OrthoDB" id="8582753at2"/>
<evidence type="ECO:0000313" key="2">
    <source>
        <dbReference type="EMBL" id="SMC29437.1"/>
    </source>
</evidence>
<feature type="signal peptide" evidence="1">
    <location>
        <begin position="1"/>
        <end position="30"/>
    </location>
</feature>
<dbReference type="RefSeq" id="WP_084092770.1">
    <property type="nucleotide sequence ID" value="NZ_FWXD01000035.1"/>
</dbReference>
<dbReference type="SUPFAM" id="SSF53850">
    <property type="entry name" value="Periplasmic binding protein-like II"/>
    <property type="match status" value="1"/>
</dbReference>
<keyword evidence="1" id="KW-0732">Signal</keyword>
<evidence type="ECO:0000313" key="3">
    <source>
        <dbReference type="Proteomes" id="UP000192761"/>
    </source>
</evidence>
<protein>
    <recommendedName>
        <fullName evidence="4">ABC-type amino acid transport substrate-binding protein</fullName>
    </recommendedName>
</protein>
<dbReference type="EMBL" id="FWXD01000035">
    <property type="protein sequence ID" value="SMC29437.1"/>
    <property type="molecule type" value="Genomic_DNA"/>
</dbReference>
<name>A0A1W1XZZ1_9NEIS</name>
<accession>A0A1W1XZZ1</accession>
<dbReference type="Proteomes" id="UP000192761">
    <property type="component" value="Unassembled WGS sequence"/>
</dbReference>
<dbReference type="AlphaFoldDB" id="A0A1W1XZZ1"/>
<proteinExistence type="predicted"/>
<reference evidence="2 3" key="1">
    <citation type="submission" date="2017-04" db="EMBL/GenBank/DDBJ databases">
        <authorList>
            <person name="Afonso C.L."/>
            <person name="Miller P.J."/>
            <person name="Scott M.A."/>
            <person name="Spackman E."/>
            <person name="Goraichik I."/>
            <person name="Dimitrov K.M."/>
            <person name="Suarez D.L."/>
            <person name="Swayne D.E."/>
        </authorList>
    </citation>
    <scope>NUCLEOTIDE SEQUENCE [LARGE SCALE GENOMIC DNA]</scope>
    <source>
        <strain evidence="2 3">DSM 23236</strain>
    </source>
</reference>
<evidence type="ECO:0008006" key="4">
    <source>
        <dbReference type="Google" id="ProtNLM"/>
    </source>
</evidence>